<keyword evidence="4" id="KW-0378">Hydrolase</keyword>
<evidence type="ECO:0000256" key="4">
    <source>
        <dbReference type="ARBA" id="ARBA00022801"/>
    </source>
</evidence>
<dbReference type="Gene3D" id="3.90.1300.10">
    <property type="entry name" value="Amidase signature (AS) domain"/>
    <property type="match status" value="1"/>
</dbReference>
<dbReference type="OrthoDB" id="6428749at2759"/>
<dbReference type="HOGENOM" id="CLU_009600_9_3_1"/>
<keyword evidence="7" id="KW-1185">Reference proteome</keyword>
<evidence type="ECO:0000256" key="1">
    <source>
        <dbReference type="ARBA" id="ARBA00001311"/>
    </source>
</evidence>
<sequence length="743" mass="80532">MGRGSSIACQLVVGYHGGRDGHAGIATGMDSRVGVKETMPGWNLGSGDSPHSVSAQHIQSIDADAEPALFIAPSIPCPDIVHPRLFALKASCSQNASSVRLLPASPSSVTSPLAFGHSQACPSQQEANTTIAHSDLKQRERAQRFANLPAAYHAGFTAFDRSIIDEPIEDLVEGVQSGAVSARAVLQTYGKVALNAQEKTNCVTELLLPEAEKWADEEVNLKGPLAGIPVSLKDSIQVKGFDTSVGYTRYTGKPATEDGGLVKLLKDAGTVDWNFSSRHCGAIPYAKTALPITLLSFESSNPLWGVCRNPHVHDYSPGGSSGGEGALIALGGRIGVGSDVAGSVRVPAAWSGIYSLRCSTGRWPKAGVSTSMAGQEGVPSVFSPMARTLGDLTYFTRSIIQMQPWKYDTTVHPISWRDDEENDAKTKKLRIGVMKSDGVVPPAPAIARAIDTTRAALAAAGHTLVDITPPPTATPLIGLNLASQLLNSDGCQTFNSHMRTGETSDPGADKLTRYANMCRPFRYLYYLYVRYIKRDKVWAYLMKDFGLKTSTQLWKLVAQREAYRATWHNWWNAKEQSYDFILCPVNATPALPHGAMRDGFSSCGYTFLFNMLDYSAGVVPVGHVDRTKDALVTSDGRPAKKNSYKRILKELGADNTVSRGAWKYYDADAMHGLPTAVQIVGGRWHEERVLGYMEVVERALGEFKTPNGDVYPSASERWTKCCLTRGTRGVVSLPWPDFELARS</sequence>
<organism evidence="6 7">
    <name type="scientific">Uncinocarpus reesii (strain UAMH 1704)</name>
    <dbReference type="NCBI Taxonomy" id="336963"/>
    <lineage>
        <taxon>Eukaryota</taxon>
        <taxon>Fungi</taxon>
        <taxon>Dikarya</taxon>
        <taxon>Ascomycota</taxon>
        <taxon>Pezizomycotina</taxon>
        <taxon>Eurotiomycetes</taxon>
        <taxon>Eurotiomycetidae</taxon>
        <taxon>Onygenales</taxon>
        <taxon>Onygenaceae</taxon>
        <taxon>Uncinocarpus</taxon>
    </lineage>
</organism>
<dbReference type="InterPro" id="IPR023631">
    <property type="entry name" value="Amidase_dom"/>
</dbReference>
<dbReference type="PANTHER" id="PTHR46072">
    <property type="entry name" value="AMIDASE-RELATED-RELATED"/>
    <property type="match status" value="1"/>
</dbReference>
<evidence type="ECO:0000256" key="2">
    <source>
        <dbReference type="ARBA" id="ARBA00009199"/>
    </source>
</evidence>
<dbReference type="KEGG" id="ure:UREG_01683"/>
<dbReference type="RefSeq" id="XP_002542167.1">
    <property type="nucleotide sequence ID" value="XM_002542121.1"/>
</dbReference>
<dbReference type="OMA" id="GMQPWKY"/>
<gene>
    <name evidence="6" type="ORF">UREG_01683</name>
</gene>
<dbReference type="VEuPathDB" id="FungiDB:UREG_01683"/>
<dbReference type="AlphaFoldDB" id="C4JJ76"/>
<reference evidence="7" key="1">
    <citation type="journal article" date="2009" name="Genome Res.">
        <title>Comparative genomic analyses of the human fungal pathogens Coccidioides and their relatives.</title>
        <authorList>
            <person name="Sharpton T.J."/>
            <person name="Stajich J.E."/>
            <person name="Rounsley S.D."/>
            <person name="Gardner M.J."/>
            <person name="Wortman J.R."/>
            <person name="Jordar V.S."/>
            <person name="Maiti R."/>
            <person name="Kodira C.D."/>
            <person name="Neafsey D.E."/>
            <person name="Zeng Q."/>
            <person name="Hung C.-Y."/>
            <person name="McMahan C."/>
            <person name="Muszewska A."/>
            <person name="Grynberg M."/>
            <person name="Mandel M.A."/>
            <person name="Kellner E.M."/>
            <person name="Barker B.M."/>
            <person name="Galgiani J.N."/>
            <person name="Orbach M.J."/>
            <person name="Kirkland T.N."/>
            <person name="Cole G.T."/>
            <person name="Henn M.R."/>
            <person name="Birren B.W."/>
            <person name="Taylor J.W."/>
        </authorList>
    </citation>
    <scope>NUCLEOTIDE SEQUENCE [LARGE SCALE GENOMIC DNA]</scope>
    <source>
        <strain evidence="7">UAMH 1704</strain>
    </source>
</reference>
<dbReference type="Proteomes" id="UP000002058">
    <property type="component" value="Unassembled WGS sequence"/>
</dbReference>
<comment type="catalytic activity">
    <reaction evidence="1">
        <text>a monocarboxylic acid amide + H2O = a monocarboxylate + NH4(+)</text>
        <dbReference type="Rhea" id="RHEA:12020"/>
        <dbReference type="ChEBI" id="CHEBI:15377"/>
        <dbReference type="ChEBI" id="CHEBI:28938"/>
        <dbReference type="ChEBI" id="CHEBI:35757"/>
        <dbReference type="ChEBI" id="CHEBI:83628"/>
        <dbReference type="EC" id="3.5.1.4"/>
    </reaction>
</comment>
<name>C4JJ76_UNCRE</name>
<dbReference type="GO" id="GO:0004040">
    <property type="term" value="F:amidase activity"/>
    <property type="evidence" value="ECO:0007669"/>
    <property type="project" value="UniProtKB-EC"/>
</dbReference>
<protein>
    <recommendedName>
        <fullName evidence="3">amidase</fullName>
        <ecNumber evidence="3">3.5.1.4</ecNumber>
    </recommendedName>
</protein>
<comment type="similarity">
    <text evidence="2">Belongs to the amidase family.</text>
</comment>
<proteinExistence type="inferred from homology"/>
<dbReference type="Pfam" id="PF01425">
    <property type="entry name" value="Amidase"/>
    <property type="match status" value="1"/>
</dbReference>
<dbReference type="PANTHER" id="PTHR46072:SF10">
    <property type="entry name" value="ACETAMIDASE"/>
    <property type="match status" value="1"/>
</dbReference>
<evidence type="ECO:0000313" key="6">
    <source>
        <dbReference type="EMBL" id="EEP76834.1"/>
    </source>
</evidence>
<dbReference type="eggNOG" id="KOG1212">
    <property type="taxonomic scope" value="Eukaryota"/>
</dbReference>
<dbReference type="EC" id="3.5.1.4" evidence="3"/>
<dbReference type="InterPro" id="IPR036928">
    <property type="entry name" value="AS_sf"/>
</dbReference>
<dbReference type="SUPFAM" id="SSF75304">
    <property type="entry name" value="Amidase signature (AS) enzymes"/>
    <property type="match status" value="1"/>
</dbReference>
<evidence type="ECO:0000313" key="7">
    <source>
        <dbReference type="Proteomes" id="UP000002058"/>
    </source>
</evidence>
<dbReference type="FunFam" id="3.90.1300.10:FF:000003">
    <property type="entry name" value="Amidase signature enzyme"/>
    <property type="match status" value="1"/>
</dbReference>
<dbReference type="EMBL" id="CH476615">
    <property type="protein sequence ID" value="EEP76834.1"/>
    <property type="molecule type" value="Genomic_DNA"/>
</dbReference>
<accession>C4JJ76</accession>
<dbReference type="InParanoid" id="C4JJ76"/>
<dbReference type="GeneID" id="8438732"/>
<dbReference type="STRING" id="336963.C4JJ76"/>
<feature type="domain" description="Amidase" evidence="5">
    <location>
        <begin position="185"/>
        <end position="690"/>
    </location>
</feature>
<evidence type="ECO:0000259" key="5">
    <source>
        <dbReference type="Pfam" id="PF01425"/>
    </source>
</evidence>
<evidence type="ECO:0000256" key="3">
    <source>
        <dbReference type="ARBA" id="ARBA00012922"/>
    </source>
</evidence>